<name>A0AAU9CQ48_9BACT</name>
<dbReference type="EMBL" id="AP025314">
    <property type="protein sequence ID" value="BDD09077.1"/>
    <property type="molecule type" value="Genomic_DNA"/>
</dbReference>
<keyword evidence="5" id="KW-1185">Reference proteome</keyword>
<evidence type="ECO:0000313" key="4">
    <source>
        <dbReference type="EMBL" id="BDD09077.1"/>
    </source>
</evidence>
<proteinExistence type="predicted"/>
<organism evidence="4 5">
    <name type="scientific">Fulvitalea axinellae</name>
    <dbReference type="NCBI Taxonomy" id="1182444"/>
    <lineage>
        <taxon>Bacteria</taxon>
        <taxon>Pseudomonadati</taxon>
        <taxon>Bacteroidota</taxon>
        <taxon>Cytophagia</taxon>
        <taxon>Cytophagales</taxon>
        <taxon>Persicobacteraceae</taxon>
        <taxon>Fulvitalea</taxon>
    </lineage>
</organism>
<accession>A0AAU9CQ48</accession>
<dbReference type="RefSeq" id="WP_338394295.1">
    <property type="nucleotide sequence ID" value="NZ_AP025314.1"/>
</dbReference>
<evidence type="ECO:0000313" key="5">
    <source>
        <dbReference type="Proteomes" id="UP001348817"/>
    </source>
</evidence>
<dbReference type="PROSITE" id="PS50966">
    <property type="entry name" value="ZF_SWIM"/>
    <property type="match status" value="1"/>
</dbReference>
<protein>
    <recommendedName>
        <fullName evidence="3">SWIM-type domain-containing protein</fullName>
    </recommendedName>
</protein>
<reference evidence="4 5" key="1">
    <citation type="submission" date="2021-12" db="EMBL/GenBank/DDBJ databases">
        <title>Genome sequencing of bacteria with rrn-lacking chromosome and rrn-plasmid.</title>
        <authorList>
            <person name="Anda M."/>
            <person name="Iwasaki W."/>
        </authorList>
    </citation>
    <scope>NUCLEOTIDE SEQUENCE [LARGE SCALE GENOMIC DNA]</scope>
    <source>
        <strain evidence="4 5">DSM 100852</strain>
    </source>
</reference>
<dbReference type="KEGG" id="fax:FUAX_15090"/>
<gene>
    <name evidence="4" type="ORF">FUAX_15090</name>
</gene>
<dbReference type="GO" id="GO:0008270">
    <property type="term" value="F:zinc ion binding"/>
    <property type="evidence" value="ECO:0007669"/>
    <property type="project" value="UniProtKB-KW"/>
</dbReference>
<feature type="domain" description="SWIM-type" evidence="3">
    <location>
        <begin position="498"/>
        <end position="539"/>
    </location>
</feature>
<keyword evidence="1" id="KW-0862">Zinc</keyword>
<dbReference type="Pfam" id="PF04434">
    <property type="entry name" value="SWIM"/>
    <property type="match status" value="1"/>
</dbReference>
<dbReference type="InterPro" id="IPR007527">
    <property type="entry name" value="Znf_SWIM"/>
</dbReference>
<evidence type="ECO:0000259" key="3">
    <source>
        <dbReference type="PROSITE" id="PS50966"/>
    </source>
</evidence>
<keyword evidence="1" id="KW-0863">Zinc-finger</keyword>
<feature type="compositionally biased region" description="Polar residues" evidence="2">
    <location>
        <begin position="1"/>
        <end position="18"/>
    </location>
</feature>
<evidence type="ECO:0000256" key="2">
    <source>
        <dbReference type="SAM" id="MobiDB-lite"/>
    </source>
</evidence>
<keyword evidence="1" id="KW-0479">Metal-binding</keyword>
<evidence type="ECO:0000256" key="1">
    <source>
        <dbReference type="PROSITE-ProRule" id="PRU00325"/>
    </source>
</evidence>
<dbReference type="Proteomes" id="UP001348817">
    <property type="component" value="Chromosome"/>
</dbReference>
<feature type="region of interest" description="Disordered" evidence="2">
    <location>
        <begin position="1"/>
        <end position="21"/>
    </location>
</feature>
<sequence>MQVTQTYHKPSGASSDGQGSKFDFSAECSRKPVSLNALVKDSGAYARVMLALRKVVVGDWRPKQVDHSAYQAWVAERYLEELPNHMQGVDAEKLQLMEERKTVTEEKHKVLGELSALKKGVGTARRKYYEWLYTHDKDKWFVLDPVISVHQDAVIFEAFSLDESVYGRVSVPSEKLETFDRTVFGTTNIDFSQTLADELYRVRSYRPAWLKVSYEKVEMSTDLGLSLEKKIDLPETWVRGFLQVQSASSLDGVDFDLDTETMAETLAVLERKKEKQGPRSVRFIFKKGKPVTVSIDPWGIEITDRKIYEGDYEGEIRIWGRRRLSVLKELLPLSDTISVKMLGTGMPSYWSVSVEGHRFDVGLSGWTANDWAGKANFDLLASTGKSNKLKTVLAERVIKEKMTVTPEGLSALTGCSRSEATASLQELCKNGQAMYDHLKGEYRWRQLINQEIQVTDPEEDERNTYAISLFKEGKVSYAGKTVEDKHYLTVEGKGTFEPSLTLDKDGKVKEASCTCSHYRRNQLRKGPCAHLVASVLYVQNHKKS</sequence>
<dbReference type="AlphaFoldDB" id="A0AAU9CQ48"/>